<keyword evidence="1" id="KW-0812">Transmembrane</keyword>
<evidence type="ECO:0000256" key="1">
    <source>
        <dbReference type="SAM" id="Phobius"/>
    </source>
</evidence>
<dbReference type="PATRIC" id="fig|999408.3.peg.5062"/>
<dbReference type="Gene3D" id="3.30.450.20">
    <property type="entry name" value="PAS domain"/>
    <property type="match status" value="1"/>
</dbReference>
<dbReference type="InterPro" id="IPR050469">
    <property type="entry name" value="Diguanylate_Cyclase"/>
</dbReference>
<dbReference type="SUPFAM" id="SSF55073">
    <property type="entry name" value="Nucleotide cyclase"/>
    <property type="match status" value="1"/>
</dbReference>
<proteinExistence type="predicted"/>
<feature type="domain" description="GGDEF" evidence="2">
    <location>
        <begin position="529"/>
        <end position="652"/>
    </location>
</feature>
<dbReference type="InterPro" id="IPR029787">
    <property type="entry name" value="Nucleotide_cyclase"/>
</dbReference>
<dbReference type="RefSeq" id="WP_002587587.1">
    <property type="nucleotide sequence ID" value="NZ_KB850988.1"/>
</dbReference>
<dbReference type="CDD" id="cd01949">
    <property type="entry name" value="GGDEF"/>
    <property type="match status" value="1"/>
</dbReference>
<evidence type="ECO:0000259" key="2">
    <source>
        <dbReference type="PROSITE" id="PS50887"/>
    </source>
</evidence>
<keyword evidence="1" id="KW-0472">Membrane</keyword>
<sequence>MDRKFRSKSIAFKLTIAFVVSLVLQSVLLVSFMVAGGVMEQAEANQYRIFAEKVKGRRNNLENQMKNVWTNFSHHTDTISRYFDSPDGLEYRGQPDRLLEALAPEVLDALYDTKTTGVFLILPDEGETDGSLAALYFRNNNPDRNSSQNENLYMLIGPWNVAEKMKISTTANWNFRLEVNGENRDFFQKPWSAAVENGRSKWLGYWSPPFQVNEEDEDVITYSVPLFGQDGRVLAVFGVEISVSYLYRFLPASELQTGDSYGYVIGYRSQRKEMETAVTYGALQRQLIGKDHKLKLELKNKENSIYTLTNRDSAGRDGRKINACVNQMGMYYHNTPFEGDEWYLIGLMEEPVLLQFPRRIGQILEYSLVLSMAAGLIIAVFTSQWFARHAKLMELSELPVGAFEISGRSSKVLMTSQIPRLLRLTKEQEHLFSRDKNEFIRFLKGLVPYRDGGPGVVKMDTEEGTKWIKITCKTAAHPIRCVVEDVTDEILETKALKVERDRDGLTGVGNRLAYEHMLQHKNSHTEEIPGSGFLMCDLNDLKGVNDRFGHDKGDEYIRRSADIIREAFPGAPLFRIGGDEFVVQLDGLGQDQVFRGILAMERAVKAYSDGNVFPAGIAAGYAFFDPGKDVSLESTLARADTYMYRKKHKMKR</sequence>
<dbReference type="InterPro" id="IPR000160">
    <property type="entry name" value="GGDEF_dom"/>
</dbReference>
<dbReference type="NCBIfam" id="TIGR00254">
    <property type="entry name" value="GGDEF"/>
    <property type="match status" value="1"/>
</dbReference>
<feature type="transmembrane region" description="Helical" evidence="1">
    <location>
        <begin position="366"/>
        <end position="387"/>
    </location>
</feature>
<dbReference type="Gene3D" id="3.30.70.270">
    <property type="match status" value="1"/>
</dbReference>
<gene>
    <name evidence="3" type="ORF">HMPREF1090_04708</name>
</gene>
<dbReference type="AlphaFoldDB" id="A0A0E2H3V3"/>
<dbReference type="HOGENOM" id="CLU_011770_0_0_9"/>
<dbReference type="Proteomes" id="UP000013085">
    <property type="component" value="Unassembled WGS sequence"/>
</dbReference>
<dbReference type="EMBL" id="AGYR01000056">
    <property type="protein sequence ID" value="ENZ08945.1"/>
    <property type="molecule type" value="Genomic_DNA"/>
</dbReference>
<dbReference type="GO" id="GO:0052621">
    <property type="term" value="F:diguanylate cyclase activity"/>
    <property type="evidence" value="ECO:0007669"/>
    <property type="project" value="TreeGrafter"/>
</dbReference>
<dbReference type="PROSITE" id="PS50887">
    <property type="entry name" value="GGDEF"/>
    <property type="match status" value="1"/>
</dbReference>
<protein>
    <submittedName>
        <fullName evidence="3">Diguanylate cyclase (GGDEF) domain-containing protein</fullName>
    </submittedName>
</protein>
<dbReference type="GO" id="GO:0005886">
    <property type="term" value="C:plasma membrane"/>
    <property type="evidence" value="ECO:0007669"/>
    <property type="project" value="TreeGrafter"/>
</dbReference>
<dbReference type="GO" id="GO:0043709">
    <property type="term" value="P:cell adhesion involved in single-species biofilm formation"/>
    <property type="evidence" value="ECO:0007669"/>
    <property type="project" value="TreeGrafter"/>
</dbReference>
<name>A0A0E2H3V3_9FIRM</name>
<dbReference type="GeneID" id="57960699"/>
<evidence type="ECO:0000313" key="3">
    <source>
        <dbReference type="EMBL" id="ENZ08945.1"/>
    </source>
</evidence>
<evidence type="ECO:0000313" key="4">
    <source>
        <dbReference type="Proteomes" id="UP000013085"/>
    </source>
</evidence>
<comment type="caution">
    <text evidence="3">The sequence shown here is derived from an EMBL/GenBank/DDBJ whole genome shotgun (WGS) entry which is preliminary data.</text>
</comment>
<dbReference type="SMART" id="SM00267">
    <property type="entry name" value="GGDEF"/>
    <property type="match status" value="1"/>
</dbReference>
<dbReference type="InterPro" id="IPR043128">
    <property type="entry name" value="Rev_trsase/Diguanyl_cyclase"/>
</dbReference>
<dbReference type="PANTHER" id="PTHR45138">
    <property type="entry name" value="REGULATORY COMPONENTS OF SENSORY TRANSDUCTION SYSTEM"/>
    <property type="match status" value="1"/>
</dbReference>
<dbReference type="PANTHER" id="PTHR45138:SF9">
    <property type="entry name" value="DIGUANYLATE CYCLASE DGCM-RELATED"/>
    <property type="match status" value="1"/>
</dbReference>
<organism evidence="3 4">
    <name type="scientific">[Clostridium] clostridioforme 90A8</name>
    <dbReference type="NCBI Taxonomy" id="999408"/>
    <lineage>
        <taxon>Bacteria</taxon>
        <taxon>Bacillati</taxon>
        <taxon>Bacillota</taxon>
        <taxon>Clostridia</taxon>
        <taxon>Lachnospirales</taxon>
        <taxon>Lachnospiraceae</taxon>
        <taxon>Enterocloster</taxon>
    </lineage>
</organism>
<accession>A0A0E2H3V3</accession>
<dbReference type="GO" id="GO:1902201">
    <property type="term" value="P:negative regulation of bacterial-type flagellum-dependent cell motility"/>
    <property type="evidence" value="ECO:0007669"/>
    <property type="project" value="TreeGrafter"/>
</dbReference>
<dbReference type="Pfam" id="PF00990">
    <property type="entry name" value="GGDEF"/>
    <property type="match status" value="1"/>
</dbReference>
<reference evidence="3 4" key="1">
    <citation type="submission" date="2013-01" db="EMBL/GenBank/DDBJ databases">
        <title>The Genome Sequence of Clostridium clostridioforme 90A8.</title>
        <authorList>
            <consortium name="The Broad Institute Genome Sequencing Platform"/>
            <person name="Earl A."/>
            <person name="Ward D."/>
            <person name="Feldgarden M."/>
            <person name="Gevers D."/>
            <person name="Courvalin P."/>
            <person name="Lambert T."/>
            <person name="Walker B."/>
            <person name="Young S.K."/>
            <person name="Zeng Q."/>
            <person name="Gargeya S."/>
            <person name="Fitzgerald M."/>
            <person name="Haas B."/>
            <person name="Abouelleil A."/>
            <person name="Alvarado L."/>
            <person name="Arachchi H.M."/>
            <person name="Berlin A.M."/>
            <person name="Chapman S.B."/>
            <person name="Dewar J."/>
            <person name="Goldberg J."/>
            <person name="Griggs A."/>
            <person name="Gujja S."/>
            <person name="Hansen M."/>
            <person name="Howarth C."/>
            <person name="Imamovic A."/>
            <person name="Larimer J."/>
            <person name="McCowan C."/>
            <person name="Murphy C."/>
            <person name="Neiman D."/>
            <person name="Pearson M."/>
            <person name="Priest M."/>
            <person name="Roberts A."/>
            <person name="Saif S."/>
            <person name="Shea T."/>
            <person name="Sisk P."/>
            <person name="Sykes S."/>
            <person name="Wortman J."/>
            <person name="Nusbaum C."/>
            <person name="Birren B."/>
        </authorList>
    </citation>
    <scope>NUCLEOTIDE SEQUENCE [LARGE SCALE GENOMIC DNA]</scope>
    <source>
        <strain evidence="3 4">90A8</strain>
    </source>
</reference>
<keyword evidence="1" id="KW-1133">Transmembrane helix</keyword>